<sequence>MSEKENIQDLELEVEKALDKIFKEAKKTELKEEEIETYSLLEPIAEGEEEALKKDLEELIGEILTLEWEIVPEISEKALKKCQKLKTQSLDATNQELISLLEAYLKEVKHPANLTPEKLDHLKQLGNIIYAYNFEGKDIEKDLKEFKAKIEKEVIEQSKLEEIIKDFSHKESPKGEHQTKIDLLINQLLKDYQRLVAIEELLDRNKKGAIKKLLTKSKYEIEKTLLILNKDYEKQLREREKEIKEFIKQKEETTKSQIKIEANEGLLCKTLNKTILIPIDEVAFASDIEDWWRPYLHEGQFPLKLLRGKGFLKQLFGKIKPKLQGELAEKEEHELKKLRIKTNKSLTSEKKLVILWKNDKGLVVLVEDYKLINVDPNTIWRSAKEPFIGKALIEGEEVFLFSITKWK</sequence>
<feature type="coiled-coil region" evidence="1">
    <location>
        <begin position="229"/>
        <end position="256"/>
    </location>
</feature>
<dbReference type="STRING" id="999894.TDIS_1696"/>
<dbReference type="Proteomes" id="UP000078390">
    <property type="component" value="Unassembled WGS sequence"/>
</dbReference>
<keyword evidence="3" id="KW-1185">Reference proteome</keyword>
<gene>
    <name evidence="2" type="ORF">TDIS_1696</name>
</gene>
<organism evidence="2 3">
    <name type="scientific">Thermosulfurimonas dismutans</name>
    <dbReference type="NCBI Taxonomy" id="999894"/>
    <lineage>
        <taxon>Bacteria</taxon>
        <taxon>Pseudomonadati</taxon>
        <taxon>Thermodesulfobacteriota</taxon>
        <taxon>Thermodesulfobacteria</taxon>
        <taxon>Thermodesulfobacteriales</taxon>
        <taxon>Thermodesulfobacteriaceae</taxon>
        <taxon>Thermosulfurimonas</taxon>
    </lineage>
</organism>
<evidence type="ECO:0000313" key="2">
    <source>
        <dbReference type="EMBL" id="OAQ20194.1"/>
    </source>
</evidence>
<name>A0A179D296_9BACT</name>
<reference evidence="2 3" key="1">
    <citation type="submission" date="2016-04" db="EMBL/GenBank/DDBJ databases">
        <title>Genome analysis of Thermosulfurimonas dismutans, the first thermophilic sulfur-disproportionating bacterium of the phylum Thermodesulfobacteria.</title>
        <authorList>
            <person name="Mardanov A.V."/>
            <person name="Beletsky A.V."/>
            <person name="Kadnikov V.V."/>
            <person name="Slobodkin A.I."/>
            <person name="Ravin N.V."/>
        </authorList>
    </citation>
    <scope>NUCLEOTIDE SEQUENCE [LARGE SCALE GENOMIC DNA]</scope>
    <source>
        <strain evidence="2 3">S95</strain>
    </source>
</reference>
<dbReference type="EMBL" id="LWLG01000014">
    <property type="protein sequence ID" value="OAQ20194.1"/>
    <property type="molecule type" value="Genomic_DNA"/>
</dbReference>
<dbReference type="AlphaFoldDB" id="A0A179D296"/>
<protein>
    <submittedName>
        <fullName evidence="2">Uncharacterized protein</fullName>
    </submittedName>
</protein>
<feature type="coiled-coil region" evidence="1">
    <location>
        <begin position="7"/>
        <end position="69"/>
    </location>
</feature>
<dbReference type="OrthoDB" id="9778321at2"/>
<accession>A0A179D296</accession>
<evidence type="ECO:0000256" key="1">
    <source>
        <dbReference type="SAM" id="Coils"/>
    </source>
</evidence>
<evidence type="ECO:0000313" key="3">
    <source>
        <dbReference type="Proteomes" id="UP000078390"/>
    </source>
</evidence>
<keyword evidence="1" id="KW-0175">Coiled coil</keyword>
<comment type="caution">
    <text evidence="2">The sequence shown here is derived from an EMBL/GenBank/DDBJ whole genome shotgun (WGS) entry which is preliminary data.</text>
</comment>
<dbReference type="RefSeq" id="WP_068671284.1">
    <property type="nucleotide sequence ID" value="NZ_LWLG01000014.1"/>
</dbReference>
<proteinExistence type="predicted"/>